<dbReference type="InterPro" id="IPR058109">
    <property type="entry name" value="FlcA_C"/>
</dbReference>
<keyword evidence="4" id="KW-1185">Reference proteome</keyword>
<name>A0A968GDP7_9SPIO</name>
<evidence type="ECO:0000313" key="4">
    <source>
        <dbReference type="Proteomes" id="UP000752013"/>
    </source>
</evidence>
<evidence type="ECO:0000256" key="1">
    <source>
        <dbReference type="SAM" id="MobiDB-lite"/>
    </source>
</evidence>
<reference evidence="3" key="1">
    <citation type="submission" date="2020-03" db="EMBL/GenBank/DDBJ databases">
        <title>Spirochaetal bacteria isolated from arthropods constitute a novel genus Entomospira genus novum within the order Spirochaetales.</title>
        <authorList>
            <person name="Grana-Miraglia L."/>
            <person name="Sikutova S."/>
            <person name="Fingerle V."/>
            <person name="Sing A."/>
            <person name="Castillo-Ramirez S."/>
            <person name="Margos G."/>
            <person name="Rudolf I."/>
        </authorList>
    </citation>
    <scope>NUCLEOTIDE SEQUENCE</scope>
    <source>
        <strain evidence="3">BR208</strain>
    </source>
</reference>
<feature type="region of interest" description="Disordered" evidence="1">
    <location>
        <begin position="317"/>
        <end position="342"/>
    </location>
</feature>
<sequence length="1006" mass="114826">MAGNEDLNTLKNILEGLSNEPRWREQHGEAIEDVVIDNTPIIERESIVREADLNREDADTAYKEEGSQMDDENKEVKPSAEADDLEEQFEHMSDDLSAMDDPGIDNLQYDDSLSDIDFSALDAVTLDDMDDLGKDLMNDEESNFTPSTSDSDTTVDSSTLPDSEEETSRDLYDTEENQDSTLQPSSDELPTLDDPLDLGESTMSVGADDDASHQEPSLENNEDDDVSVSAPQEDSSLDELALPDLDQPLNIFDTKSDDDTLFAMGEADELEDLQNSSSEIPEESGLDAVDLLMENETAEESISDDSLDIDFNIGDFGGISHDRDDAQDEDEEDEDEEDEHMDAESLIFSQEKINKINDSMARFPRNLRLALHKILANEDTPAEDILRITQKLLKNANARTMANEVREITGQTVILPSRYQQNAGEDFERRKQGFVYNFTQFAWPPLRAFMVASVMVALLFFTLFSFLYRPLTASHYYRTGYEYILDNDYDRALLNFGVAHDGWRLGPLHVQGWPMQRWFFKYAEAFSGQRQYTQAQEMYARLLLVYPTSRRAFLEYGDFESRRRASFERADQIYLQYLNDVNSKDAEVLTARSANLLRWGAHDASRLSQARDVYATLIASNGLSDRTMMGLLEFAVLTNDRTEIEMWTGIIHAKSRLELDPEILVLTAGWYLDQGRASDAEQLLQKAVFLSDRDPILHYQLARFYEQNNDLFNARKSLEEAIYLIQKSQPMTRQDTEIFIDIFRRSSHLRFEENIVDERAQSELERAIAYYENGVERRIIGRNAFHGGMYKELGDIFYIRDRALRLANINYTKALENTFDDADLRYKRGFIAYENEDIANAINEFSLSYEMASAFKNTAFSLATVMAVDGRYSTSEAFYQALRGTLEAERSALLLGDSSAELLLRKENGEYLMKVYNNLGVVLNKLAQRRPNRAELQQQAQIAFQQSMFLWDALSRDVETRARVMSQELPGMNFRELLHPTTQGEANNLYDALPPFIDNPPVAWGF</sequence>
<comment type="caution">
    <text evidence="3">The sequence shown here is derived from an EMBL/GenBank/DDBJ whole genome shotgun (WGS) entry which is preliminary data.</text>
</comment>
<dbReference type="AlphaFoldDB" id="A0A968GDP7"/>
<dbReference type="NCBIfam" id="NF047372">
    <property type="entry name" value="FlcA_NTERM"/>
    <property type="match status" value="1"/>
</dbReference>
<dbReference type="InterPro" id="IPR058123">
    <property type="entry name" value="FlcA_N"/>
</dbReference>
<keyword evidence="2" id="KW-0472">Membrane</keyword>
<feature type="transmembrane region" description="Helical" evidence="2">
    <location>
        <begin position="448"/>
        <end position="468"/>
    </location>
</feature>
<keyword evidence="2" id="KW-0812">Transmembrane</keyword>
<protein>
    <recommendedName>
        <fullName evidence="5">Tetratricopeptide repeat protein</fullName>
    </recommendedName>
</protein>
<evidence type="ECO:0008006" key="5">
    <source>
        <dbReference type="Google" id="ProtNLM"/>
    </source>
</evidence>
<evidence type="ECO:0000313" key="3">
    <source>
        <dbReference type="EMBL" id="NIZ47364.1"/>
    </source>
</evidence>
<feature type="region of interest" description="Disordered" evidence="1">
    <location>
        <begin position="131"/>
        <end position="253"/>
    </location>
</feature>
<dbReference type="RefSeq" id="WP_167703781.1">
    <property type="nucleotide sequence ID" value="NZ_CP118168.1"/>
</dbReference>
<organism evidence="3 4">
    <name type="scientific">Entomospira nematocerorum</name>
    <dbReference type="NCBI Taxonomy" id="2719987"/>
    <lineage>
        <taxon>Bacteria</taxon>
        <taxon>Pseudomonadati</taxon>
        <taxon>Spirochaetota</taxon>
        <taxon>Spirochaetia</taxon>
        <taxon>Spirochaetales</taxon>
        <taxon>Spirochaetaceae</taxon>
        <taxon>Entomospira</taxon>
    </lineage>
</organism>
<feature type="compositionally biased region" description="Acidic residues" evidence="1">
    <location>
        <begin position="325"/>
        <end position="341"/>
    </location>
</feature>
<evidence type="ECO:0000256" key="2">
    <source>
        <dbReference type="SAM" id="Phobius"/>
    </source>
</evidence>
<feature type="region of interest" description="Disordered" evidence="1">
    <location>
        <begin position="62"/>
        <end position="110"/>
    </location>
</feature>
<dbReference type="SUPFAM" id="SSF48452">
    <property type="entry name" value="TPR-like"/>
    <property type="match status" value="2"/>
</dbReference>
<accession>A0A968GDP7</accession>
<dbReference type="Proteomes" id="UP000752013">
    <property type="component" value="Unassembled WGS sequence"/>
</dbReference>
<feature type="compositionally biased region" description="Low complexity" evidence="1">
    <location>
        <begin position="145"/>
        <end position="161"/>
    </location>
</feature>
<proteinExistence type="predicted"/>
<gene>
    <name evidence="3" type="ORF">HCT46_05490</name>
</gene>
<keyword evidence="2" id="KW-1133">Transmembrane helix</keyword>
<dbReference type="NCBIfam" id="NF047371">
    <property type="entry name" value="FlcA_CTERM"/>
    <property type="match status" value="1"/>
</dbReference>
<dbReference type="EMBL" id="JAATLK010000001">
    <property type="protein sequence ID" value="NIZ47364.1"/>
    <property type="molecule type" value="Genomic_DNA"/>
</dbReference>
<dbReference type="Gene3D" id="1.25.40.10">
    <property type="entry name" value="Tetratricopeptide repeat domain"/>
    <property type="match status" value="3"/>
</dbReference>
<dbReference type="InterPro" id="IPR011990">
    <property type="entry name" value="TPR-like_helical_dom_sf"/>
</dbReference>